<comment type="caution">
    <text evidence="4">The sequence shown here is derived from an EMBL/GenBank/DDBJ whole genome shotgun (WGS) entry which is preliminary data.</text>
</comment>
<evidence type="ECO:0000256" key="1">
    <source>
        <dbReference type="SAM" id="MobiDB-lite"/>
    </source>
</evidence>
<evidence type="ECO:0000256" key="2">
    <source>
        <dbReference type="SAM" id="Phobius"/>
    </source>
</evidence>
<name>A0ABV3JSM3_STRON</name>
<gene>
    <name evidence="4" type="ORF">AB0L16_05350</name>
</gene>
<proteinExistence type="predicted"/>
<dbReference type="Pfam" id="PF26571">
    <property type="entry name" value="VldE"/>
    <property type="match status" value="1"/>
</dbReference>
<dbReference type="EMBL" id="JBFAUK010000003">
    <property type="protein sequence ID" value="MEV5505892.1"/>
    <property type="molecule type" value="Genomic_DNA"/>
</dbReference>
<dbReference type="Proteomes" id="UP001552594">
    <property type="component" value="Unassembled WGS sequence"/>
</dbReference>
<evidence type="ECO:0000259" key="3">
    <source>
        <dbReference type="Pfam" id="PF26571"/>
    </source>
</evidence>
<feature type="domain" description="ARB-07466-like C-terminal" evidence="3">
    <location>
        <begin position="245"/>
        <end position="293"/>
    </location>
</feature>
<evidence type="ECO:0000313" key="4">
    <source>
        <dbReference type="EMBL" id="MEV5505892.1"/>
    </source>
</evidence>
<evidence type="ECO:0000313" key="5">
    <source>
        <dbReference type="Proteomes" id="UP001552594"/>
    </source>
</evidence>
<keyword evidence="2" id="KW-1133">Transmembrane helix</keyword>
<keyword evidence="2" id="KW-0472">Membrane</keyword>
<feature type="compositionally biased region" description="Polar residues" evidence="1">
    <location>
        <begin position="292"/>
        <end position="308"/>
    </location>
</feature>
<reference evidence="4 5" key="1">
    <citation type="submission" date="2024-06" db="EMBL/GenBank/DDBJ databases">
        <title>The Natural Products Discovery Center: Release of the First 8490 Sequenced Strains for Exploring Actinobacteria Biosynthetic Diversity.</title>
        <authorList>
            <person name="Kalkreuter E."/>
            <person name="Kautsar S.A."/>
            <person name="Yang D."/>
            <person name="Bader C.D."/>
            <person name="Teijaro C.N."/>
            <person name="Fluegel L."/>
            <person name="Davis C.M."/>
            <person name="Simpson J.R."/>
            <person name="Lauterbach L."/>
            <person name="Steele A.D."/>
            <person name="Gui C."/>
            <person name="Meng S."/>
            <person name="Li G."/>
            <person name="Viehrig K."/>
            <person name="Ye F."/>
            <person name="Su P."/>
            <person name="Kiefer A.F."/>
            <person name="Nichols A."/>
            <person name="Cepeda A.J."/>
            <person name="Yan W."/>
            <person name="Fan B."/>
            <person name="Jiang Y."/>
            <person name="Adhikari A."/>
            <person name="Zheng C.-J."/>
            <person name="Schuster L."/>
            <person name="Cowan T.M."/>
            <person name="Smanski M.J."/>
            <person name="Chevrette M.G."/>
            <person name="De Carvalho L.P.S."/>
            <person name="Shen B."/>
        </authorList>
    </citation>
    <scope>NUCLEOTIDE SEQUENCE [LARGE SCALE GENOMIC DNA]</scope>
    <source>
        <strain evidence="4 5">NPDC052347</strain>
    </source>
</reference>
<sequence>MSRIPVARRGRLLRVAAACAVLLALIGYLVAHFLTGGPGAPRCTATADGGTYSLDPEQAVNAATITAVGTTRGLPERAVTIALATAMQESGLRNIHHGDRDSLGLFQQRPTQGWGTAAQITDPVYSAGAFYDQLKQVPGWSRLPLTVAAQRVQHSGFPQAYAKHETDATRLAAALTGRAGAAFSCSTSPSDGKPGDPAAVRTKLRREFAGTVDPSGPPTTGGKGGPAGSSGTVTVPVQQVRTISTEQDAVQRQGWELASWAVAHAAELRIERVVFNGREWTAKHSRDGWQKAGTTEDTSTEVRITTAQ</sequence>
<feature type="region of interest" description="Disordered" evidence="1">
    <location>
        <begin position="208"/>
        <end position="232"/>
    </location>
</feature>
<accession>A0ABV3JSM3</accession>
<feature type="compositionally biased region" description="Gly residues" evidence="1">
    <location>
        <begin position="219"/>
        <end position="228"/>
    </location>
</feature>
<keyword evidence="2" id="KW-0812">Transmembrane</keyword>
<feature type="transmembrane region" description="Helical" evidence="2">
    <location>
        <begin position="12"/>
        <end position="34"/>
    </location>
</feature>
<keyword evidence="5" id="KW-1185">Reference proteome</keyword>
<protein>
    <recommendedName>
        <fullName evidence="3">ARB-07466-like C-terminal domain-containing protein</fullName>
    </recommendedName>
</protein>
<organism evidence="4 5">
    <name type="scientific">Streptomyces orinoci</name>
    <name type="common">Streptoverticillium orinoci</name>
    <dbReference type="NCBI Taxonomy" id="67339"/>
    <lineage>
        <taxon>Bacteria</taxon>
        <taxon>Bacillati</taxon>
        <taxon>Actinomycetota</taxon>
        <taxon>Actinomycetes</taxon>
        <taxon>Kitasatosporales</taxon>
        <taxon>Streptomycetaceae</taxon>
        <taxon>Streptomyces</taxon>
    </lineage>
</organism>
<feature type="region of interest" description="Disordered" evidence="1">
    <location>
        <begin position="284"/>
        <end position="308"/>
    </location>
</feature>
<dbReference type="InterPro" id="IPR058593">
    <property type="entry name" value="ARB_07466-like_C"/>
</dbReference>
<dbReference type="RefSeq" id="WP_109283083.1">
    <property type="nucleotide sequence ID" value="NZ_JBFAUK010000003.1"/>
</dbReference>